<keyword evidence="2" id="KW-1185">Reference proteome</keyword>
<dbReference type="AlphaFoldDB" id="A0A915JS50"/>
<feature type="compositionally biased region" description="Low complexity" evidence="1">
    <location>
        <begin position="255"/>
        <end position="264"/>
    </location>
</feature>
<feature type="region of interest" description="Disordered" evidence="1">
    <location>
        <begin position="199"/>
        <end position="272"/>
    </location>
</feature>
<evidence type="ECO:0000313" key="2">
    <source>
        <dbReference type="Proteomes" id="UP000887565"/>
    </source>
</evidence>
<dbReference type="Proteomes" id="UP000887565">
    <property type="component" value="Unplaced"/>
</dbReference>
<sequence>MLFAGYSVLEDLVSIYNVCRAGGDNNDRDKTLPLREHLRRTRGRYFNLDHFALTMVGPNLEKQCFQIGVCPKAFGLKGLFTEFYLIEVGPYQNDFTLKYFSISQTAQAEGSGQVKTQPQVLAPVVKTQQPALVTRAMQAATVVVMVPLPMQPVVAQLTPVPQVQQPAEVEWEVITIMQTVPPAPAVLPAKIKQLLPKIWKSDSESSSEEEEEGREKVRRQQRLSKAQARRLAAEQQPQETPMTGSENDAYDTTKETTTPEISTIQKSKMETS</sequence>
<dbReference type="WBParaSite" id="nRc.2.0.1.t28904-RA">
    <property type="protein sequence ID" value="nRc.2.0.1.t28904-RA"/>
    <property type="gene ID" value="nRc.2.0.1.g28904"/>
</dbReference>
<protein>
    <submittedName>
        <fullName evidence="3">Uncharacterized protein</fullName>
    </submittedName>
</protein>
<feature type="compositionally biased region" description="Polar residues" evidence="1">
    <location>
        <begin position="235"/>
        <end position="246"/>
    </location>
</feature>
<evidence type="ECO:0000256" key="1">
    <source>
        <dbReference type="SAM" id="MobiDB-lite"/>
    </source>
</evidence>
<organism evidence="2 3">
    <name type="scientific">Romanomermis culicivorax</name>
    <name type="common">Nematode worm</name>
    <dbReference type="NCBI Taxonomy" id="13658"/>
    <lineage>
        <taxon>Eukaryota</taxon>
        <taxon>Metazoa</taxon>
        <taxon>Ecdysozoa</taxon>
        <taxon>Nematoda</taxon>
        <taxon>Enoplea</taxon>
        <taxon>Dorylaimia</taxon>
        <taxon>Mermithida</taxon>
        <taxon>Mermithoidea</taxon>
        <taxon>Mermithidae</taxon>
        <taxon>Romanomermis</taxon>
    </lineage>
</organism>
<name>A0A915JS50_ROMCU</name>
<proteinExistence type="predicted"/>
<evidence type="ECO:0000313" key="3">
    <source>
        <dbReference type="WBParaSite" id="nRc.2.0.1.t28904-RA"/>
    </source>
</evidence>
<reference evidence="3" key="1">
    <citation type="submission" date="2022-11" db="UniProtKB">
        <authorList>
            <consortium name="WormBaseParasite"/>
        </authorList>
    </citation>
    <scope>IDENTIFICATION</scope>
</reference>
<accession>A0A915JS50</accession>